<gene>
    <name evidence="3" type="primary">sirO_3</name>
    <name evidence="3" type="ORF">LSUE1_G009514</name>
</gene>
<dbReference type="GO" id="GO:0005829">
    <property type="term" value="C:cytosol"/>
    <property type="evidence" value="ECO:0007669"/>
    <property type="project" value="TreeGrafter"/>
</dbReference>
<dbReference type="PANTHER" id="PTHR43364">
    <property type="entry name" value="NADH-SPECIFIC METHYLGLYOXAL REDUCTASE-RELATED"/>
    <property type="match status" value="1"/>
</dbReference>
<comment type="caution">
    <text evidence="3">The sequence shown here is derived from an EMBL/GenBank/DDBJ whole genome shotgun (WGS) entry which is preliminary data.</text>
</comment>
<dbReference type="Gene3D" id="3.20.20.100">
    <property type="entry name" value="NADP-dependent oxidoreductase domain"/>
    <property type="match status" value="1"/>
</dbReference>
<dbReference type="EMBL" id="QGMK01002666">
    <property type="protein sequence ID" value="TVY56825.1"/>
    <property type="molecule type" value="Genomic_DNA"/>
</dbReference>
<dbReference type="AlphaFoldDB" id="A0A8T9BRU5"/>
<dbReference type="OrthoDB" id="48988at2759"/>
<dbReference type="PANTHER" id="PTHR43364:SF4">
    <property type="entry name" value="NAD(P)-LINKED OXIDOREDUCTASE SUPERFAMILY PROTEIN"/>
    <property type="match status" value="1"/>
</dbReference>
<name>A0A8T9BRU5_9HELO</name>
<reference evidence="3 4" key="1">
    <citation type="submission" date="2018-05" db="EMBL/GenBank/DDBJ databases">
        <title>Genome sequencing and assembly of the regulated plant pathogen Lachnellula willkommii and related sister species for the development of diagnostic species identification markers.</title>
        <authorList>
            <person name="Giroux E."/>
            <person name="Bilodeau G."/>
        </authorList>
    </citation>
    <scope>NUCLEOTIDE SEQUENCE [LARGE SCALE GENOMIC DNA]</scope>
    <source>
        <strain evidence="3 4">CBS 268.59</strain>
    </source>
</reference>
<proteinExistence type="predicted"/>
<dbReference type="InterPro" id="IPR050523">
    <property type="entry name" value="AKR_Detox_Biosynth"/>
</dbReference>
<evidence type="ECO:0000256" key="1">
    <source>
        <dbReference type="ARBA" id="ARBA00023002"/>
    </source>
</evidence>
<dbReference type="Pfam" id="PF00248">
    <property type="entry name" value="Aldo_ket_red"/>
    <property type="match status" value="2"/>
</dbReference>
<protein>
    <submittedName>
        <fullName evidence="3">Oxidoreductase sirO</fullName>
    </submittedName>
</protein>
<keyword evidence="4" id="KW-1185">Reference proteome</keyword>
<feature type="domain" description="NADP-dependent oxidoreductase" evidence="2">
    <location>
        <begin position="9"/>
        <end position="101"/>
    </location>
</feature>
<evidence type="ECO:0000259" key="2">
    <source>
        <dbReference type="Pfam" id="PF00248"/>
    </source>
</evidence>
<dbReference type="GO" id="GO:0016491">
    <property type="term" value="F:oxidoreductase activity"/>
    <property type="evidence" value="ECO:0007669"/>
    <property type="project" value="UniProtKB-KW"/>
</dbReference>
<keyword evidence="1" id="KW-0560">Oxidoreductase</keyword>
<evidence type="ECO:0000313" key="3">
    <source>
        <dbReference type="EMBL" id="TVY56825.1"/>
    </source>
</evidence>
<organism evidence="3 4">
    <name type="scientific">Lachnellula suecica</name>
    <dbReference type="NCBI Taxonomy" id="602035"/>
    <lineage>
        <taxon>Eukaryota</taxon>
        <taxon>Fungi</taxon>
        <taxon>Dikarya</taxon>
        <taxon>Ascomycota</taxon>
        <taxon>Pezizomycotina</taxon>
        <taxon>Leotiomycetes</taxon>
        <taxon>Helotiales</taxon>
        <taxon>Lachnaceae</taxon>
        <taxon>Lachnellula</taxon>
    </lineage>
</organism>
<feature type="domain" description="NADP-dependent oxidoreductase" evidence="2">
    <location>
        <begin position="115"/>
        <end position="303"/>
    </location>
</feature>
<accession>A0A8T9BRU5</accession>
<dbReference type="InterPro" id="IPR036812">
    <property type="entry name" value="NAD(P)_OxRdtase_dom_sf"/>
</dbReference>
<evidence type="ECO:0000313" key="4">
    <source>
        <dbReference type="Proteomes" id="UP000469558"/>
    </source>
</evidence>
<dbReference type="Proteomes" id="UP000469558">
    <property type="component" value="Unassembled WGS sequence"/>
</dbReference>
<dbReference type="InterPro" id="IPR023210">
    <property type="entry name" value="NADP_OxRdtase_dom"/>
</dbReference>
<dbReference type="SUPFAM" id="SSF51430">
    <property type="entry name" value="NAD(P)-linked oxidoreductase"/>
    <property type="match status" value="1"/>
</dbReference>
<feature type="non-terminal residue" evidence="3">
    <location>
        <position position="1"/>
    </location>
</feature>
<sequence>MDSSKKPLPIVFGLGNFSLDPSRAKDQLKILEVALKNNIGTLDTSRHYCHGESETFLGNEGIPFKFNIVTKAAGGIVPGGLTKEGIIKGWYESEAALKVNRVRSPPHGLNPSYPDQVDTYLIHVPDDTCPIGDTMEGIQALYLAGKFSKFGLSNFSARQVKECYNYAKSKGFVLPTCYQSIYGLASRKNEKDLFPLLRRLGISIQAYSPLSSGFLVKTPAEIRAGKGTFDRSTILGKILQDMFGGESFLDFLQKYNELAEEIGSSKVGLALRWVVWNSFLRAELGDCVIPGASSGKQLQDLLDEIEK</sequence>